<dbReference type="OrthoDB" id="3553147at2759"/>
<reference evidence="2" key="1">
    <citation type="journal article" date="2020" name="Stud. Mycol.">
        <title>101 Dothideomycetes genomes: a test case for predicting lifestyles and emergence of pathogens.</title>
        <authorList>
            <person name="Haridas S."/>
            <person name="Albert R."/>
            <person name="Binder M."/>
            <person name="Bloem J."/>
            <person name="Labutti K."/>
            <person name="Salamov A."/>
            <person name="Andreopoulos B."/>
            <person name="Baker S."/>
            <person name="Barry K."/>
            <person name="Bills G."/>
            <person name="Bluhm B."/>
            <person name="Cannon C."/>
            <person name="Castanera R."/>
            <person name="Culley D."/>
            <person name="Daum C."/>
            <person name="Ezra D."/>
            <person name="Gonzalez J."/>
            <person name="Henrissat B."/>
            <person name="Kuo A."/>
            <person name="Liang C."/>
            <person name="Lipzen A."/>
            <person name="Lutzoni F."/>
            <person name="Magnuson J."/>
            <person name="Mondo S."/>
            <person name="Nolan M."/>
            <person name="Ohm R."/>
            <person name="Pangilinan J."/>
            <person name="Park H.-J."/>
            <person name="Ramirez L."/>
            <person name="Alfaro M."/>
            <person name="Sun H."/>
            <person name="Tritt A."/>
            <person name="Yoshinaga Y."/>
            <person name="Zwiers L.-H."/>
            <person name="Turgeon B."/>
            <person name="Goodwin S."/>
            <person name="Spatafora J."/>
            <person name="Crous P."/>
            <person name="Grigoriev I."/>
        </authorList>
    </citation>
    <scope>NUCLEOTIDE SEQUENCE</scope>
    <source>
        <strain evidence="2">CBS 116435</strain>
    </source>
</reference>
<dbReference type="EMBL" id="MU003871">
    <property type="protein sequence ID" value="KAF2716513.1"/>
    <property type="molecule type" value="Genomic_DNA"/>
</dbReference>
<accession>A0A9P4PZ94</accession>
<organism evidence="2 3">
    <name type="scientific">Polychaeton citri CBS 116435</name>
    <dbReference type="NCBI Taxonomy" id="1314669"/>
    <lineage>
        <taxon>Eukaryota</taxon>
        <taxon>Fungi</taxon>
        <taxon>Dikarya</taxon>
        <taxon>Ascomycota</taxon>
        <taxon>Pezizomycotina</taxon>
        <taxon>Dothideomycetes</taxon>
        <taxon>Dothideomycetidae</taxon>
        <taxon>Capnodiales</taxon>
        <taxon>Capnodiaceae</taxon>
        <taxon>Polychaeton</taxon>
    </lineage>
</organism>
<dbReference type="AlphaFoldDB" id="A0A9P4PZ94"/>
<gene>
    <name evidence="2" type="ORF">K431DRAFT_289335</name>
</gene>
<name>A0A9P4PZ94_9PEZI</name>
<dbReference type="Proteomes" id="UP000799441">
    <property type="component" value="Unassembled WGS sequence"/>
</dbReference>
<feature type="domain" description="Heterokaryon incompatibility" evidence="1">
    <location>
        <begin position="118"/>
        <end position="262"/>
    </location>
</feature>
<sequence length="664" mass="74403">MVSLSPRSRDSLEFDEPDAIDPRLSLISSLSHDSGFDELDFVRDLKPFAGTPDLSSSRRRSRVRRATVELQSARPFRYSSVADGDIFRLMVLYPATGSAPVRCRLIRSSVKRSSHDHTCLSYCWGESKRDEYILICLNKDGEYFKLPVTRNLHRALLSLRKPTSNLLLWVDQVCINQQHDLERAHQVSIMRHIYMSAREVIVWLGEEDARSDKLCQYAEKMRRGEDGRRSDLNRILPARHLQDALKALLSRPWFSRCWVIPEVALARHCIVQCGASFITWANLLRLIRDVPMPATCGFDKQTCLLGNPRQRIAILSEMAQGHKHSKAHTDIAQLLILAKASAATDVRDKIYAFYGLTHITTFPDYAGGPEALYVDIAEMYINAILYEESYAKWHSLGDEKRNFQLMSIIYSAGALHQNFRALPSWVPDWTYTWHLAPVWCKTSSKISASLTTHKSTSSSLYRRRAGPVLRPDTFRAGGKNIHTFELLESSASMSSSTSSRMGRRLAVSAVILDTIQSVNETSPPATPGKNASFCSDDEHDEFDRLTITSSNSSTSPPLDLHSPVLRYGRTSFETSTGYTGLAEPGVKTGDVTAIILGGDVPVVLRRADNEPVLHSPVSTSREIGGEQPQSSYVLLCECIIDSPSIMEGGYLWDAFDKVEDIVLV</sequence>
<comment type="caution">
    <text evidence="2">The sequence shown here is derived from an EMBL/GenBank/DDBJ whole genome shotgun (WGS) entry which is preliminary data.</text>
</comment>
<dbReference type="PANTHER" id="PTHR24148:SF73">
    <property type="entry name" value="HET DOMAIN PROTEIN (AFU_ORTHOLOGUE AFUA_8G01020)"/>
    <property type="match status" value="1"/>
</dbReference>
<evidence type="ECO:0000313" key="2">
    <source>
        <dbReference type="EMBL" id="KAF2716513.1"/>
    </source>
</evidence>
<evidence type="ECO:0000313" key="3">
    <source>
        <dbReference type="Proteomes" id="UP000799441"/>
    </source>
</evidence>
<proteinExistence type="predicted"/>
<dbReference type="Pfam" id="PF06985">
    <property type="entry name" value="HET"/>
    <property type="match status" value="1"/>
</dbReference>
<protein>
    <submittedName>
        <fullName evidence="2">HET-domain-containing protein</fullName>
    </submittedName>
</protein>
<dbReference type="PANTHER" id="PTHR24148">
    <property type="entry name" value="ANKYRIN REPEAT DOMAIN-CONTAINING PROTEIN 39 HOMOLOG-RELATED"/>
    <property type="match status" value="1"/>
</dbReference>
<evidence type="ECO:0000259" key="1">
    <source>
        <dbReference type="Pfam" id="PF06985"/>
    </source>
</evidence>
<dbReference type="InterPro" id="IPR052895">
    <property type="entry name" value="HetReg/Transcr_Mod"/>
</dbReference>
<keyword evidence="3" id="KW-1185">Reference proteome</keyword>
<dbReference type="InterPro" id="IPR010730">
    <property type="entry name" value="HET"/>
</dbReference>